<dbReference type="RefSeq" id="WP_238356218.1">
    <property type="nucleotide sequence ID" value="NZ_JACHMY010000001.1"/>
</dbReference>
<organism evidence="5 6">
    <name type="scientific">Kribbella italica</name>
    <dbReference type="NCBI Taxonomy" id="1540520"/>
    <lineage>
        <taxon>Bacteria</taxon>
        <taxon>Bacillati</taxon>
        <taxon>Actinomycetota</taxon>
        <taxon>Actinomycetes</taxon>
        <taxon>Propionibacteriales</taxon>
        <taxon>Kribbellaceae</taxon>
        <taxon>Kribbella</taxon>
    </lineage>
</organism>
<dbReference type="CDD" id="cd07970">
    <property type="entry name" value="OBF_DNA_ligase_LigC"/>
    <property type="match status" value="1"/>
</dbReference>
<dbReference type="Gene3D" id="3.30.470.30">
    <property type="entry name" value="DNA ligase/mRNA capping enzyme"/>
    <property type="match status" value="1"/>
</dbReference>
<dbReference type="Gene3D" id="2.40.50.140">
    <property type="entry name" value="Nucleic acid-binding proteins"/>
    <property type="match status" value="1"/>
</dbReference>
<dbReference type="InterPro" id="IPR044119">
    <property type="entry name" value="Adenylation_LigC-like"/>
</dbReference>
<dbReference type="GO" id="GO:0005524">
    <property type="term" value="F:ATP binding"/>
    <property type="evidence" value="ECO:0007669"/>
    <property type="project" value="InterPro"/>
</dbReference>
<dbReference type="InterPro" id="IPR050191">
    <property type="entry name" value="ATP-dep_DNA_ligase"/>
</dbReference>
<protein>
    <submittedName>
        <fullName evidence="5">ATP-dependent DNA ligase</fullName>
    </submittedName>
</protein>
<dbReference type="EMBL" id="JACHMY010000001">
    <property type="protein sequence ID" value="MBB5840208.1"/>
    <property type="molecule type" value="Genomic_DNA"/>
</dbReference>
<dbReference type="GO" id="GO:0003910">
    <property type="term" value="F:DNA ligase (ATP) activity"/>
    <property type="evidence" value="ECO:0007669"/>
    <property type="project" value="UniProtKB-EC"/>
</dbReference>
<dbReference type="PROSITE" id="PS50160">
    <property type="entry name" value="DNA_LIGASE_A3"/>
    <property type="match status" value="1"/>
</dbReference>
<dbReference type="CDD" id="cd07905">
    <property type="entry name" value="Adenylation_DNA_ligase_LigC"/>
    <property type="match status" value="1"/>
</dbReference>
<sequence>MPPDLAGPVEVELARLTEHIPAPASMPGGARYEPKFDGYRAVVVRSEAGARIWSRQRHDLSDRFPDIAAAAERQLAPGVVLDGELTMLVEGRLSFDALQRRMVTSPSKAHALVKSVPAAFVAFDLLAVGGVDLRTQRWTVRRGRLEQLADRWRPPLQISPVTDDLAEAQEWFDVLPEAMGIEGLVVKAANSRYVPGRREWLKVKRRDSVEVIVGGVIGPIDRPEVVIAGRYRAGEFVMVGRTVPLGAADSRQLGAVLRPASRGHPWPDEIASVRWGGKDSKKPLTKVRPDVVVEVLADAAMQAGQWRHGLRYVRYRADLKPEEVPTL</sequence>
<dbReference type="SUPFAM" id="SSF56091">
    <property type="entry name" value="DNA ligase/mRNA capping enzyme, catalytic domain"/>
    <property type="match status" value="1"/>
</dbReference>
<feature type="domain" description="ATP-dependent DNA ligase family profile" evidence="4">
    <location>
        <begin position="111"/>
        <end position="241"/>
    </location>
</feature>
<evidence type="ECO:0000256" key="1">
    <source>
        <dbReference type="ARBA" id="ARBA00007572"/>
    </source>
</evidence>
<proteinExistence type="inferred from homology"/>
<gene>
    <name evidence="5" type="ORF">HDA39_006942</name>
</gene>
<evidence type="ECO:0000256" key="3">
    <source>
        <dbReference type="ARBA" id="ARBA00034003"/>
    </source>
</evidence>
<dbReference type="InterPro" id="IPR044117">
    <property type="entry name" value="OBF_LigC-like"/>
</dbReference>
<dbReference type="InterPro" id="IPR012340">
    <property type="entry name" value="NA-bd_OB-fold"/>
</dbReference>
<comment type="caution">
    <text evidence="5">The sequence shown here is derived from an EMBL/GenBank/DDBJ whole genome shotgun (WGS) entry which is preliminary data.</text>
</comment>
<evidence type="ECO:0000313" key="6">
    <source>
        <dbReference type="Proteomes" id="UP000549971"/>
    </source>
</evidence>
<keyword evidence="6" id="KW-1185">Reference proteome</keyword>
<dbReference type="InterPro" id="IPR012310">
    <property type="entry name" value="DNA_ligase_ATP-dep_cent"/>
</dbReference>
<comment type="catalytic activity">
    <reaction evidence="3">
        <text>ATP + (deoxyribonucleotide)n-3'-hydroxyl + 5'-phospho-(deoxyribonucleotide)m = (deoxyribonucleotide)n+m + AMP + diphosphate.</text>
        <dbReference type="EC" id="6.5.1.1"/>
    </reaction>
</comment>
<evidence type="ECO:0000259" key="4">
    <source>
        <dbReference type="PROSITE" id="PS50160"/>
    </source>
</evidence>
<evidence type="ECO:0000256" key="2">
    <source>
        <dbReference type="ARBA" id="ARBA00022598"/>
    </source>
</evidence>
<dbReference type="Proteomes" id="UP000549971">
    <property type="component" value="Unassembled WGS sequence"/>
</dbReference>
<dbReference type="GO" id="GO:0006281">
    <property type="term" value="P:DNA repair"/>
    <property type="evidence" value="ECO:0007669"/>
    <property type="project" value="InterPro"/>
</dbReference>
<name>A0A7W9JEW3_9ACTN</name>
<accession>A0A7W9JEW3</accession>
<dbReference type="GO" id="GO:0006310">
    <property type="term" value="P:DNA recombination"/>
    <property type="evidence" value="ECO:0007669"/>
    <property type="project" value="InterPro"/>
</dbReference>
<dbReference type="AlphaFoldDB" id="A0A7W9JEW3"/>
<keyword evidence="2 5" id="KW-0436">Ligase</keyword>
<dbReference type="PANTHER" id="PTHR45674">
    <property type="entry name" value="DNA LIGASE 1/3 FAMILY MEMBER"/>
    <property type="match status" value="1"/>
</dbReference>
<reference evidence="5 6" key="1">
    <citation type="submission" date="2020-08" db="EMBL/GenBank/DDBJ databases">
        <title>Sequencing the genomes of 1000 actinobacteria strains.</title>
        <authorList>
            <person name="Klenk H.-P."/>
        </authorList>
    </citation>
    <scope>NUCLEOTIDE SEQUENCE [LARGE SCALE GENOMIC DNA]</scope>
    <source>
        <strain evidence="5 6">DSM 28967</strain>
    </source>
</reference>
<evidence type="ECO:0000313" key="5">
    <source>
        <dbReference type="EMBL" id="MBB5840208.1"/>
    </source>
</evidence>
<dbReference type="Pfam" id="PF01068">
    <property type="entry name" value="DNA_ligase_A_M"/>
    <property type="match status" value="1"/>
</dbReference>
<dbReference type="PANTHER" id="PTHR45674:SF4">
    <property type="entry name" value="DNA LIGASE 1"/>
    <property type="match status" value="1"/>
</dbReference>
<comment type="similarity">
    <text evidence="1">Belongs to the ATP-dependent DNA ligase family.</text>
</comment>